<reference evidence="2 3" key="1">
    <citation type="submission" date="2023-02" db="EMBL/GenBank/DDBJ databases">
        <title>Genome Sequence of L. cardiaca H63T.</title>
        <authorList>
            <person name="Lopez A.E."/>
            <person name="Cianciotto N.P."/>
        </authorList>
    </citation>
    <scope>NUCLEOTIDE SEQUENCE [LARGE SCALE GENOMIC DNA]</scope>
    <source>
        <strain evidence="2 3">H63</strain>
    </source>
</reference>
<dbReference type="InterPro" id="IPR013083">
    <property type="entry name" value="Znf_RING/FYVE/PHD"/>
</dbReference>
<sequence>MEQPQENIIYIHKNMSQTQATKLLLTSAQKAVEQHGKDIQDNKKLWLLRDSSVPGLITFESIVYHKASEQWVVQNAIRYMNSKQGWVINNKPPKSLEFAQIVEKSGGKKDIIADDNSVLIESLVIHILETVNCSLDDHITPFMEKDTKVVARGRYVEKEEDFTLPSYIANILICPLTKEKREQLGLHGTVPLMKDPVVLKDDGKTYERDVLIAQYKELGIHLQEGEHYYRNLVLRNIIGYLASQEKSPTEYSEILDKIDEELIDSLSVEHFDNPVISPSGNSFSKKEITQYINSKKVGLLEPVVNDPLNPGVKIGKMDLIPNENLELFVRCWPDFYKSMKAEIILK</sequence>
<protein>
    <recommendedName>
        <fullName evidence="1">U-box domain-containing protein</fullName>
    </recommendedName>
</protein>
<dbReference type="Proteomes" id="UP001222087">
    <property type="component" value="Chromosome"/>
</dbReference>
<dbReference type="Gene3D" id="3.30.40.10">
    <property type="entry name" value="Zinc/RING finger domain, C3HC4 (zinc finger)"/>
    <property type="match status" value="1"/>
</dbReference>
<dbReference type="Pfam" id="PF04564">
    <property type="entry name" value="U-box"/>
    <property type="match status" value="1"/>
</dbReference>
<evidence type="ECO:0000259" key="1">
    <source>
        <dbReference type="Pfam" id="PF04564"/>
    </source>
</evidence>
<dbReference type="EMBL" id="CP119078">
    <property type="protein sequence ID" value="WED42399.1"/>
    <property type="molecule type" value="Genomic_DNA"/>
</dbReference>
<evidence type="ECO:0000313" key="3">
    <source>
        <dbReference type="Proteomes" id="UP001222087"/>
    </source>
</evidence>
<name>A0ABY8ARL0_9GAMM</name>
<dbReference type="RefSeq" id="WP_275088222.1">
    <property type="nucleotide sequence ID" value="NZ_CP119078.1"/>
</dbReference>
<keyword evidence="3" id="KW-1185">Reference proteome</keyword>
<gene>
    <name evidence="2" type="ORF">PXX05_10765</name>
</gene>
<accession>A0ABY8ARL0</accession>
<organism evidence="2 3">
    <name type="scientific">Legionella cardiaca</name>
    <dbReference type="NCBI Taxonomy" id="1071983"/>
    <lineage>
        <taxon>Bacteria</taxon>
        <taxon>Pseudomonadati</taxon>
        <taxon>Pseudomonadota</taxon>
        <taxon>Gammaproteobacteria</taxon>
        <taxon>Legionellales</taxon>
        <taxon>Legionellaceae</taxon>
        <taxon>Legionella</taxon>
    </lineage>
</organism>
<dbReference type="SUPFAM" id="SSF57850">
    <property type="entry name" value="RING/U-box"/>
    <property type="match status" value="1"/>
</dbReference>
<feature type="domain" description="U-box" evidence="1">
    <location>
        <begin position="260"/>
        <end position="332"/>
    </location>
</feature>
<proteinExistence type="predicted"/>
<dbReference type="InterPro" id="IPR003613">
    <property type="entry name" value="Ubox_domain"/>
</dbReference>
<evidence type="ECO:0000313" key="2">
    <source>
        <dbReference type="EMBL" id="WED42399.1"/>
    </source>
</evidence>